<organism evidence="9 10">
    <name type="scientific">Senegalimassilia anaerobia</name>
    <dbReference type="NCBI Taxonomy" id="1473216"/>
    <lineage>
        <taxon>Bacteria</taxon>
        <taxon>Bacillati</taxon>
        <taxon>Actinomycetota</taxon>
        <taxon>Coriobacteriia</taxon>
        <taxon>Coriobacteriales</taxon>
        <taxon>Coriobacteriaceae</taxon>
        <taxon>Senegalimassilia</taxon>
    </lineage>
</organism>
<proteinExistence type="inferred from homology"/>
<accession>A0A369L5A7</accession>
<evidence type="ECO:0000256" key="6">
    <source>
        <dbReference type="HAMAP-Rule" id="MF_01858"/>
    </source>
</evidence>
<dbReference type="Pfam" id="PF10672">
    <property type="entry name" value="Methyltrans_SAM"/>
    <property type="match status" value="1"/>
</dbReference>
<reference evidence="9 10" key="1">
    <citation type="journal article" date="2018" name="Elife">
        <title>Discovery and characterization of a prevalent human gut bacterial enzyme sufficient for the inactivation of a family of plant toxins.</title>
        <authorList>
            <person name="Koppel N."/>
            <person name="Bisanz J.E."/>
            <person name="Pandelia M.E."/>
            <person name="Turnbaugh P.J."/>
            <person name="Balskus E.P."/>
        </authorList>
    </citation>
    <scope>NUCLEOTIDE SEQUENCE [LARGE SCALE GENOMIC DNA]</scope>
    <source>
        <strain evidence="10">anaerobia AP69FAA</strain>
    </source>
</reference>
<dbReference type="EMBL" id="PPTP01000009">
    <property type="protein sequence ID" value="RDB54442.1"/>
    <property type="molecule type" value="Genomic_DNA"/>
</dbReference>
<dbReference type="EC" id="2.1.1.264" evidence="6"/>
<dbReference type="InterPro" id="IPR017244">
    <property type="entry name" value="23SrRNA_methyltr_KL"/>
</dbReference>
<evidence type="ECO:0000256" key="1">
    <source>
        <dbReference type="ARBA" id="ARBA00022490"/>
    </source>
</evidence>
<evidence type="ECO:0000256" key="7">
    <source>
        <dbReference type="PROSITE-ProRule" id="PRU00529"/>
    </source>
</evidence>
<dbReference type="InterPro" id="IPR000241">
    <property type="entry name" value="RlmKL-like_Mtase"/>
</dbReference>
<dbReference type="RefSeq" id="WP_114621169.1">
    <property type="nucleotide sequence ID" value="NZ_PPTP01000009.1"/>
</dbReference>
<dbReference type="EC" id="2.1.1.173" evidence="6"/>
<feature type="domain" description="THUMP" evidence="8">
    <location>
        <begin position="50"/>
        <end position="161"/>
    </location>
</feature>
<comment type="similarity">
    <text evidence="6">Belongs to the methyltransferase superfamily. RlmKL family.</text>
</comment>
<comment type="function">
    <text evidence="6">Specifically methylates the guanine in position 2445 (m2G2445) and the guanine in position 2069 (m7G2069) of 23S rRNA.</text>
</comment>
<dbReference type="SUPFAM" id="SSF53335">
    <property type="entry name" value="S-adenosyl-L-methionine-dependent methyltransferases"/>
    <property type="match status" value="2"/>
</dbReference>
<comment type="catalytic activity">
    <reaction evidence="6">
        <text>guanosine(2069) in 23S rRNA + S-adenosyl-L-methionine = N(2)-methylguanosine(2069) in 23S rRNA + S-adenosyl-L-homocysteine + H(+)</text>
        <dbReference type="Rhea" id="RHEA:43772"/>
        <dbReference type="Rhea" id="RHEA-COMP:10688"/>
        <dbReference type="Rhea" id="RHEA-COMP:10689"/>
        <dbReference type="ChEBI" id="CHEBI:15378"/>
        <dbReference type="ChEBI" id="CHEBI:57856"/>
        <dbReference type="ChEBI" id="CHEBI:59789"/>
        <dbReference type="ChEBI" id="CHEBI:74269"/>
        <dbReference type="ChEBI" id="CHEBI:74481"/>
        <dbReference type="EC" id="2.1.1.264"/>
    </reaction>
</comment>
<keyword evidence="2 6" id="KW-0698">rRNA processing</keyword>
<dbReference type="GO" id="GO:0070043">
    <property type="term" value="F:rRNA (guanine-N7-)-methyltransferase activity"/>
    <property type="evidence" value="ECO:0007669"/>
    <property type="project" value="UniProtKB-UniRule"/>
</dbReference>
<dbReference type="PROSITE" id="PS51165">
    <property type="entry name" value="THUMP"/>
    <property type="match status" value="1"/>
</dbReference>
<evidence type="ECO:0000313" key="10">
    <source>
        <dbReference type="Proteomes" id="UP000253792"/>
    </source>
</evidence>
<keyword evidence="4 6" id="KW-0808">Transferase</keyword>
<evidence type="ECO:0000256" key="4">
    <source>
        <dbReference type="ARBA" id="ARBA00022679"/>
    </source>
</evidence>
<keyword evidence="1 6" id="KW-0963">Cytoplasm</keyword>
<dbReference type="Gene3D" id="3.30.2130.30">
    <property type="match status" value="2"/>
</dbReference>
<evidence type="ECO:0000256" key="5">
    <source>
        <dbReference type="ARBA" id="ARBA00022691"/>
    </source>
</evidence>
<keyword evidence="5 6" id="KW-0949">S-adenosyl-L-methionine</keyword>
<dbReference type="InterPro" id="IPR054170">
    <property type="entry name" value="RlmL_1st"/>
</dbReference>
<dbReference type="NCBIfam" id="NF008748">
    <property type="entry name" value="PRK11783.1"/>
    <property type="match status" value="1"/>
</dbReference>
<dbReference type="InterPro" id="IPR019614">
    <property type="entry name" value="SAM-dep_methyl-trfase"/>
</dbReference>
<name>A0A369L5A7_9ACTN</name>
<dbReference type="InterPro" id="IPR004114">
    <property type="entry name" value="THUMP_dom"/>
</dbReference>
<protein>
    <recommendedName>
        <fullName evidence="6">Ribosomal RNA large subunit methyltransferase K/L</fullName>
    </recommendedName>
    <domain>
        <recommendedName>
            <fullName evidence="6">23S rRNA m2G2445 methyltransferase</fullName>
            <ecNumber evidence="6">2.1.1.173</ecNumber>
        </recommendedName>
        <alternativeName>
            <fullName evidence="6">rRNA (guanine-N(2)-)-methyltransferase RlmL</fullName>
        </alternativeName>
    </domain>
    <domain>
        <recommendedName>
            <fullName evidence="6">23S rRNA m7G2069 methyltransferase</fullName>
            <ecNumber evidence="6">2.1.1.264</ecNumber>
        </recommendedName>
        <alternativeName>
            <fullName evidence="6">rRNA (guanine-N(7)-)-methyltransferase RlmK</fullName>
        </alternativeName>
    </domain>
</protein>
<evidence type="ECO:0000259" key="8">
    <source>
        <dbReference type="PROSITE" id="PS51165"/>
    </source>
</evidence>
<gene>
    <name evidence="6" type="primary">rlmL</name>
    <name evidence="9" type="ORF">C1880_08870</name>
</gene>
<dbReference type="STRING" id="1034345.GCA_000236865_00022"/>
<dbReference type="AlphaFoldDB" id="A0A369L5A7"/>
<dbReference type="GO" id="GO:0003723">
    <property type="term" value="F:RNA binding"/>
    <property type="evidence" value="ECO:0007669"/>
    <property type="project" value="UniProtKB-UniRule"/>
</dbReference>
<keyword evidence="7" id="KW-0694">RNA-binding</keyword>
<dbReference type="Gene3D" id="3.30.750.80">
    <property type="entry name" value="RNA methyltransferase domain (HRMD) like"/>
    <property type="match status" value="1"/>
</dbReference>
<evidence type="ECO:0000256" key="2">
    <source>
        <dbReference type="ARBA" id="ARBA00022552"/>
    </source>
</evidence>
<dbReference type="PIRSF" id="PIRSF037618">
    <property type="entry name" value="RNA_Mtase_bacteria_prd"/>
    <property type="match status" value="1"/>
</dbReference>
<dbReference type="InterPro" id="IPR029063">
    <property type="entry name" value="SAM-dependent_MTases_sf"/>
</dbReference>
<dbReference type="GO" id="GO:0052915">
    <property type="term" value="F:23S rRNA (guanine(2445)-N(2))-methyltransferase activity"/>
    <property type="evidence" value="ECO:0007669"/>
    <property type="project" value="UniProtKB-UniRule"/>
</dbReference>
<evidence type="ECO:0000256" key="3">
    <source>
        <dbReference type="ARBA" id="ARBA00022603"/>
    </source>
</evidence>
<comment type="catalytic activity">
    <reaction evidence="6">
        <text>guanosine(2445) in 23S rRNA + S-adenosyl-L-methionine = N(2)-methylguanosine(2445) in 23S rRNA + S-adenosyl-L-homocysteine + H(+)</text>
        <dbReference type="Rhea" id="RHEA:42740"/>
        <dbReference type="Rhea" id="RHEA-COMP:10215"/>
        <dbReference type="Rhea" id="RHEA-COMP:10216"/>
        <dbReference type="ChEBI" id="CHEBI:15378"/>
        <dbReference type="ChEBI" id="CHEBI:57856"/>
        <dbReference type="ChEBI" id="CHEBI:59789"/>
        <dbReference type="ChEBI" id="CHEBI:74269"/>
        <dbReference type="ChEBI" id="CHEBI:74481"/>
        <dbReference type="EC" id="2.1.1.173"/>
    </reaction>
</comment>
<dbReference type="Pfam" id="PF01170">
    <property type="entry name" value="UPF0020"/>
    <property type="match status" value="1"/>
</dbReference>
<dbReference type="CDD" id="cd02440">
    <property type="entry name" value="AdoMet_MTases"/>
    <property type="match status" value="1"/>
</dbReference>
<comment type="subcellular location">
    <subcellularLocation>
        <location evidence="6">Cytoplasm</location>
    </subcellularLocation>
</comment>
<dbReference type="GO" id="GO:0005737">
    <property type="term" value="C:cytoplasm"/>
    <property type="evidence" value="ECO:0007669"/>
    <property type="project" value="UniProtKB-SubCell"/>
</dbReference>
<dbReference type="PANTHER" id="PTHR47313">
    <property type="entry name" value="RIBOSOMAL RNA LARGE SUBUNIT METHYLTRANSFERASE K/L"/>
    <property type="match status" value="1"/>
</dbReference>
<dbReference type="Gene3D" id="3.40.50.150">
    <property type="entry name" value="Vaccinia Virus protein VP39"/>
    <property type="match status" value="2"/>
</dbReference>
<evidence type="ECO:0000313" key="9">
    <source>
        <dbReference type="EMBL" id="RDB54442.1"/>
    </source>
</evidence>
<keyword evidence="3 6" id="KW-0489">Methyltransferase</keyword>
<dbReference type="SMART" id="SM00981">
    <property type="entry name" value="THUMP"/>
    <property type="match status" value="1"/>
</dbReference>
<dbReference type="Proteomes" id="UP000253792">
    <property type="component" value="Unassembled WGS sequence"/>
</dbReference>
<comment type="caution">
    <text evidence="9">The sequence shown here is derived from an EMBL/GenBank/DDBJ whole genome shotgun (WGS) entry which is preliminary data.</text>
</comment>
<sequence>MTSPAYDEYEFFASCLAGFEQYLADELKRLRGRRIRPLHGGVAFFGTAAVAQRVCLWSRLASRVTLVVKRVNAGDASLLYEGIRRIPWHEVIAPGASIAVRAHGMNEELRNTHFTELKVKDGICDALRERTGSRPDVDSANADANIDVRIRDSRATVSLDLSGESLYARPYLEPDAGQDAPLECALSAGVLAMCEWDGMRDAAALVDPACGDGSLVVEAAAAACDMAPGLARSRWGFMGWAAFDEPAWERLLDEADERFEEGLEAVGGAGAANASASDRPDLERVRIVGATNSSPAIARARNRAKRAGLRQVVSIELGDAHTVADMAKRACDVAERLQSRRGADNGQDKLCTCLVASNMPAGDRIQSEARAQAEAAAFVKAAAAVPAGSVYAVAGGQGVRGRFGVDAADTLRFGRGRVETQVLLFMRPPAQFAQAVVPDANGGAEHKVEVFEESSQQFADRLRKVAKERRKWARREGVTCYRVYDADLPDYSAAIDVYTGAGQAVGNTYLHIAEYAPPRSIDPDKARRRFDDILTLAPVVLGVRPDHVFSKVRCHDKGGGQYRGAGKRNYVTHVDEAGCLLEVDLAGYLDTGLFLDHRDTRAMVRKMAAGKRFLNLFAYTGSATVQAAAGGAVETVTVDLSQTYLDWAERNMEQNRFTGRAHSFERGDVMNWITDCRRSPRRFDLIFVDPPTFSNSKSMGKRTWDVQRDHVELLVGVSRLLTKEGTAVFSCNLRSFKPDMEQLGKYGVALEDITAQTIPHDFERNPRIHKCYLVKRA</sequence>
<dbReference type="PANTHER" id="PTHR47313:SF1">
    <property type="entry name" value="RIBOSOMAL RNA LARGE SUBUNIT METHYLTRANSFERASE K_L"/>
    <property type="match status" value="1"/>
</dbReference>
<dbReference type="Pfam" id="PF22020">
    <property type="entry name" value="RlmL_1st"/>
    <property type="match status" value="1"/>
</dbReference>
<dbReference type="OrthoDB" id="9809404at2"/>
<dbReference type="Pfam" id="PF02926">
    <property type="entry name" value="THUMP"/>
    <property type="match status" value="1"/>
</dbReference>
<keyword evidence="10" id="KW-1185">Reference proteome</keyword>
<dbReference type="CDD" id="cd11715">
    <property type="entry name" value="THUMP_AdoMetMT"/>
    <property type="match status" value="1"/>
</dbReference>
<dbReference type="HAMAP" id="MF_01858">
    <property type="entry name" value="23SrRNA_methyltr_KL"/>
    <property type="match status" value="1"/>
</dbReference>